<keyword evidence="2" id="KW-1133">Transmembrane helix</keyword>
<feature type="transmembrane region" description="Helical" evidence="2">
    <location>
        <begin position="31"/>
        <end position="56"/>
    </location>
</feature>
<organism evidence="3">
    <name type="scientific">Chromera velia CCMP2878</name>
    <dbReference type="NCBI Taxonomy" id="1169474"/>
    <lineage>
        <taxon>Eukaryota</taxon>
        <taxon>Sar</taxon>
        <taxon>Alveolata</taxon>
        <taxon>Colpodellida</taxon>
        <taxon>Chromeraceae</taxon>
        <taxon>Chromera</taxon>
    </lineage>
</organism>
<reference evidence="3" key="1">
    <citation type="submission" date="2014-11" db="EMBL/GenBank/DDBJ databases">
        <authorList>
            <person name="Otto D Thomas"/>
            <person name="Naeem Raeece"/>
        </authorList>
    </citation>
    <scope>NUCLEOTIDE SEQUENCE</scope>
</reference>
<dbReference type="PhylomeDB" id="A0A0G4IG41"/>
<protein>
    <submittedName>
        <fullName evidence="3">Uncharacterized protein</fullName>
    </submittedName>
</protein>
<feature type="compositionally biased region" description="Low complexity" evidence="1">
    <location>
        <begin position="193"/>
        <end position="202"/>
    </location>
</feature>
<dbReference type="AlphaFoldDB" id="A0A0G4IG41"/>
<feature type="compositionally biased region" description="Basic and acidic residues" evidence="1">
    <location>
        <begin position="209"/>
        <end position="218"/>
    </location>
</feature>
<dbReference type="PANTHER" id="PTHR37563">
    <property type="entry name" value="PHYTANOYL-COA DIOXYGENASE FAMILY PROTEIN (AFU_ORTHOLOGUE AFUA_2G03330)"/>
    <property type="match status" value="1"/>
</dbReference>
<sequence length="742" mass="82515">MASFLSALFKKGGVQPPKIPRPEQPGLRSRVLITLGIITPVVGGTVAGAVYGLFWLKKAKQEYEAKVPSRLPLLNRVSFQASSASAQREGLPEAFVERLADKYGFSVQKFIQAALHFTPVEFHIHQVELFLEELKAIISSHIRGDSKSSWEATKEKILSEFQALAEKYSGPGRLPFMSQLDLEAAVQDLLQDPPSSTPVVSTKSKKSFWGREEKKQEPQQKSPEGFGDCGWSDGDGIEGKVLQGLRDILYPVLVANWEVARYFDPGTYREESVGRRGSQEVAGLNSGTRSVAFCTDRQPPPHRWLVAPTEEQIIEQERAMKRKVVKAKTKWDLEMDKVEKGFLDRESRANPPSQKVMEMLRTRPDQTVDPAEKRGVSFKEAPEAAETLKKYGFVVIRNAMTGDDVKYLKKQMFCETGNGADTAARLIDYDPNVWTNRPTRAHMYAFLRSTLFEPKVVGFQRPWLPIVYSVLGVTGEEFSSEAVGALEQIQTVRDTIDKRAASAGRQPSAEETVEGLELETEICRASGVKAKRMFCSELVLVVEEAHSQDQTWHLDNKHKGLSAVVALGPLKGDLGPMEVMAGSHELQQDPFEIKKKRGHRGALLGRSWPLFRQKFAAFFEGIQDHGGTVTVDLEPGDVLLYDSRCLKRGHSNQQWLTNPYLIFRYDYELTPPPGMDPWEGGWFIFSGDLLSNLCRLYRELDVKKANPLGVLTGAGSDKAKKTNQMQTSVGGSAPIAAAAAAS</sequence>
<gene>
    <name evidence="3" type="ORF">Cvel_14143</name>
</gene>
<dbReference type="InterPro" id="IPR051961">
    <property type="entry name" value="Fungal_Metabolite_Diox"/>
</dbReference>
<dbReference type="VEuPathDB" id="CryptoDB:Cvel_14143"/>
<dbReference type="EMBL" id="CDMZ01005949">
    <property type="protein sequence ID" value="CEM56171.1"/>
    <property type="molecule type" value="Genomic_DNA"/>
</dbReference>
<dbReference type="PANTHER" id="PTHR37563:SF2">
    <property type="entry name" value="PHYTANOYL-COA DIOXYGENASE FAMILY PROTEIN (AFU_ORTHOLOGUE AFUA_2G03330)"/>
    <property type="match status" value="1"/>
</dbReference>
<dbReference type="SUPFAM" id="SSF51197">
    <property type="entry name" value="Clavaminate synthase-like"/>
    <property type="match status" value="1"/>
</dbReference>
<keyword evidence="2" id="KW-0472">Membrane</keyword>
<accession>A0A0G4IG41</accession>
<dbReference type="InterPro" id="IPR008775">
    <property type="entry name" value="Phytyl_CoA_dOase-like"/>
</dbReference>
<evidence type="ECO:0000256" key="1">
    <source>
        <dbReference type="SAM" id="MobiDB-lite"/>
    </source>
</evidence>
<dbReference type="Gene3D" id="2.60.120.620">
    <property type="entry name" value="q2cbj1_9rhob like domain"/>
    <property type="match status" value="1"/>
</dbReference>
<feature type="region of interest" description="Disordered" evidence="1">
    <location>
        <begin position="191"/>
        <end position="232"/>
    </location>
</feature>
<name>A0A0G4IG41_9ALVE</name>
<keyword evidence="2" id="KW-0812">Transmembrane</keyword>
<proteinExistence type="predicted"/>
<evidence type="ECO:0000313" key="3">
    <source>
        <dbReference type="EMBL" id="CEM56171.1"/>
    </source>
</evidence>
<dbReference type="Pfam" id="PF05721">
    <property type="entry name" value="PhyH"/>
    <property type="match status" value="1"/>
</dbReference>
<evidence type="ECO:0000256" key="2">
    <source>
        <dbReference type="SAM" id="Phobius"/>
    </source>
</evidence>